<evidence type="ECO:0000313" key="2">
    <source>
        <dbReference type="Proteomes" id="UP000250275"/>
    </source>
</evidence>
<name>A0A310SFU6_9HYME</name>
<dbReference type="AlphaFoldDB" id="A0A310SFU6"/>
<dbReference type="Gene3D" id="1.20.5.340">
    <property type="match status" value="1"/>
</dbReference>
<gene>
    <name evidence="1" type="ORF">WN48_05534</name>
</gene>
<evidence type="ECO:0000313" key="1">
    <source>
        <dbReference type="EMBL" id="OAD60660.1"/>
    </source>
</evidence>
<sequence>MPFVLRRVEPRFLCRGHVPAGSSSQGWPVGAELEAVANGALTTSLKQLATLLTTAEDIFAELTAELTAVADRSSSLRQRLDKVEERLASVDPKKVPVLTAGGVTAAACCDAERTAYRPRARRRKKRPTASIGKQLRLLPTVRAPNPEGSLESSPTGLSGRVFSDLPWNRGAGCLRGQLTRQIDSLRNSQVTLLASREAGNCHDAPDTVKVPGTSADTPGW</sequence>
<protein>
    <submittedName>
        <fullName evidence="1">Wiskott-Aldrich syndrome protein family member 2</fullName>
    </submittedName>
</protein>
<dbReference type="Proteomes" id="UP000250275">
    <property type="component" value="Unassembled WGS sequence"/>
</dbReference>
<proteinExistence type="predicted"/>
<keyword evidence="2" id="KW-1185">Reference proteome</keyword>
<reference evidence="1 2" key="1">
    <citation type="submission" date="2015-07" db="EMBL/GenBank/DDBJ databases">
        <title>The genome of Eufriesea mexicana.</title>
        <authorList>
            <person name="Pan H."/>
            <person name="Kapheim K."/>
        </authorList>
    </citation>
    <scope>NUCLEOTIDE SEQUENCE [LARGE SCALE GENOMIC DNA]</scope>
    <source>
        <strain evidence="1">0111107269</strain>
        <tissue evidence="1">Whole body</tissue>
    </source>
</reference>
<organism evidence="1 2">
    <name type="scientific">Eufriesea mexicana</name>
    <dbReference type="NCBI Taxonomy" id="516756"/>
    <lineage>
        <taxon>Eukaryota</taxon>
        <taxon>Metazoa</taxon>
        <taxon>Ecdysozoa</taxon>
        <taxon>Arthropoda</taxon>
        <taxon>Hexapoda</taxon>
        <taxon>Insecta</taxon>
        <taxon>Pterygota</taxon>
        <taxon>Neoptera</taxon>
        <taxon>Endopterygota</taxon>
        <taxon>Hymenoptera</taxon>
        <taxon>Apocrita</taxon>
        <taxon>Aculeata</taxon>
        <taxon>Apoidea</taxon>
        <taxon>Anthophila</taxon>
        <taxon>Apidae</taxon>
        <taxon>Eufriesea</taxon>
    </lineage>
</organism>
<accession>A0A310SFU6</accession>
<dbReference type="EMBL" id="KQ760397">
    <property type="protein sequence ID" value="OAD60660.1"/>
    <property type="molecule type" value="Genomic_DNA"/>
</dbReference>